<evidence type="ECO:0000256" key="5">
    <source>
        <dbReference type="ARBA" id="ARBA00022946"/>
    </source>
</evidence>
<evidence type="ECO:0000256" key="3">
    <source>
        <dbReference type="ARBA" id="ARBA00022630"/>
    </source>
</evidence>
<evidence type="ECO:0000256" key="7">
    <source>
        <dbReference type="ARBA" id="ARBA00038897"/>
    </source>
</evidence>
<accession>A0A2R4W232</accession>
<dbReference type="SUPFAM" id="SSF55103">
    <property type="entry name" value="FAD-linked oxidases, C-terminal domain"/>
    <property type="match status" value="1"/>
</dbReference>
<dbReference type="EC" id="1.1.2.4" evidence="7"/>
<evidence type="ECO:0000259" key="8">
    <source>
        <dbReference type="PROSITE" id="PS51387"/>
    </source>
</evidence>
<feature type="domain" description="FAD-binding PCMH-type" evidence="8">
    <location>
        <begin position="45"/>
        <end position="224"/>
    </location>
</feature>
<dbReference type="InterPro" id="IPR016166">
    <property type="entry name" value="FAD-bd_PCMH"/>
</dbReference>
<keyword evidence="6" id="KW-0560">Oxidoreductase</keyword>
<evidence type="ECO:0000313" key="9">
    <source>
        <dbReference type="EMBL" id="AWB10742.1"/>
    </source>
</evidence>
<dbReference type="Gene3D" id="3.30.465.10">
    <property type="match status" value="1"/>
</dbReference>
<dbReference type="RefSeq" id="WP_108309525.1">
    <property type="nucleotide sequence ID" value="NZ_CP020921.1"/>
</dbReference>
<evidence type="ECO:0000256" key="4">
    <source>
        <dbReference type="ARBA" id="ARBA00022827"/>
    </source>
</evidence>
<dbReference type="PROSITE" id="PS51387">
    <property type="entry name" value="FAD_PCMH"/>
    <property type="match status" value="1"/>
</dbReference>
<dbReference type="KEGG" id="taci:TDSAC_1402"/>
<dbReference type="InterPro" id="IPR036318">
    <property type="entry name" value="FAD-bd_PCMH-like_sf"/>
</dbReference>
<keyword evidence="5" id="KW-0809">Transit peptide</keyword>
<evidence type="ECO:0000313" key="10">
    <source>
        <dbReference type="Proteomes" id="UP000244792"/>
    </source>
</evidence>
<dbReference type="GO" id="GO:0004458">
    <property type="term" value="F:D-lactate dehydrogenase (cytochrome) activity"/>
    <property type="evidence" value="ECO:0007669"/>
    <property type="project" value="UniProtKB-EC"/>
</dbReference>
<dbReference type="OrthoDB" id="9767256at2"/>
<dbReference type="PANTHER" id="PTHR11748:SF111">
    <property type="entry name" value="D-LACTATE DEHYDROGENASE, MITOCHONDRIAL-RELATED"/>
    <property type="match status" value="1"/>
</dbReference>
<evidence type="ECO:0000256" key="1">
    <source>
        <dbReference type="ARBA" id="ARBA00001974"/>
    </source>
</evidence>
<dbReference type="SUPFAM" id="SSF56176">
    <property type="entry name" value="FAD-binding/transporter-associated domain-like"/>
    <property type="match status" value="1"/>
</dbReference>
<sequence length="439" mass="50270">MRLKKENRIIFEGLDYVDMTERSEKYLLEPKKIEKNLFDNDTYFRDETPYSIVYPESSKDVLDVLIWANKEKIKVIPRGSKSSLSGGAKATKDSLVIDFSKMNKIIEMDTHDLVLTVEPGTKIKDIYSEVEGSGLYFPIDSFSSYNGTAGGAAGENYQGMRFAKYSDTRLNTMQIELVNPVHGIITLGGKTVKNVSGYDAKIAWIGSEGTLGIFTKLMYKLLPLPEKRSIIILPFESLDEFFNFKKDFNSLKIFVSALDFMSNKIANYILKVDSKYLAFILIEGRELEVERLKQEMLKFGKSDKAQTFEGEDFNFMYENRLSMGKKTLDDKLFADDVTLPIKACPNFLKYLEEAHYDFLLHAQDGGVLVFRKQVPSEDDEIYKIVLNQKGSLIAERQLGMQPKRKLFLERAGKIYVELMDSLKKSVDPNYILSPDRYVF</sequence>
<comment type="cofactor">
    <cofactor evidence="1">
        <name>FAD</name>
        <dbReference type="ChEBI" id="CHEBI:57692"/>
    </cofactor>
</comment>
<dbReference type="InterPro" id="IPR016164">
    <property type="entry name" value="FAD-linked_Oxase-like_C"/>
</dbReference>
<dbReference type="PANTHER" id="PTHR11748">
    <property type="entry name" value="D-LACTATE DEHYDROGENASE"/>
    <property type="match status" value="1"/>
</dbReference>
<dbReference type="AlphaFoldDB" id="A0A2R4W232"/>
<reference evidence="9 10" key="1">
    <citation type="submission" date="2017-04" db="EMBL/GenBank/DDBJ databases">
        <title>Genomic insights into metabolism of Thermodesulfobium acidiphilum.</title>
        <authorList>
            <person name="Toshchakov S.V."/>
            <person name="Frolov E.N."/>
            <person name="Kublanov I.V."/>
            <person name="Samarov N.I."/>
            <person name="Novikov A."/>
            <person name="Lebedinsky A.V."/>
            <person name="Bonch-Osmolovskaya E.A."/>
            <person name="Chernyh N.A."/>
        </authorList>
    </citation>
    <scope>NUCLEOTIDE SEQUENCE [LARGE SCALE GENOMIC DNA]</scope>
    <source>
        <strain evidence="9 10">3127-1</strain>
    </source>
</reference>
<dbReference type="EMBL" id="CP020921">
    <property type="protein sequence ID" value="AWB10742.1"/>
    <property type="molecule type" value="Genomic_DNA"/>
</dbReference>
<keyword evidence="10" id="KW-1185">Reference proteome</keyword>
<dbReference type="GO" id="GO:0071949">
    <property type="term" value="F:FAD binding"/>
    <property type="evidence" value="ECO:0007669"/>
    <property type="project" value="InterPro"/>
</dbReference>
<dbReference type="InterPro" id="IPR006094">
    <property type="entry name" value="Oxid_FAD_bind_N"/>
</dbReference>
<name>A0A2R4W232_THEAF</name>
<keyword evidence="4" id="KW-0274">FAD</keyword>
<dbReference type="Pfam" id="PF01565">
    <property type="entry name" value="FAD_binding_4"/>
    <property type="match status" value="1"/>
</dbReference>
<dbReference type="Pfam" id="PF02913">
    <property type="entry name" value="FAD-oxidase_C"/>
    <property type="match status" value="1"/>
</dbReference>
<comment type="similarity">
    <text evidence="2">Belongs to the FAD-binding oxidoreductase/transferase type 4 family.</text>
</comment>
<dbReference type="InterPro" id="IPR004113">
    <property type="entry name" value="FAD-bd_oxidored_4_C"/>
</dbReference>
<evidence type="ECO:0000256" key="6">
    <source>
        <dbReference type="ARBA" id="ARBA00023002"/>
    </source>
</evidence>
<organism evidence="9 10">
    <name type="scientific">Thermodesulfobium acidiphilum</name>
    <dbReference type="NCBI Taxonomy" id="1794699"/>
    <lineage>
        <taxon>Bacteria</taxon>
        <taxon>Pseudomonadati</taxon>
        <taxon>Thermodesulfobiota</taxon>
        <taxon>Thermodesulfobiia</taxon>
        <taxon>Thermodesulfobiales</taxon>
        <taxon>Thermodesulfobiaceae</taxon>
        <taxon>Thermodesulfobium</taxon>
    </lineage>
</organism>
<dbReference type="GO" id="GO:0008720">
    <property type="term" value="F:D-lactate dehydrogenase (NAD+) activity"/>
    <property type="evidence" value="ECO:0007669"/>
    <property type="project" value="TreeGrafter"/>
</dbReference>
<evidence type="ECO:0000256" key="2">
    <source>
        <dbReference type="ARBA" id="ARBA00008000"/>
    </source>
</evidence>
<proteinExistence type="inferred from homology"/>
<keyword evidence="3" id="KW-0285">Flavoprotein</keyword>
<gene>
    <name evidence="9" type="ORF">TDSAC_1402</name>
</gene>
<protein>
    <recommendedName>
        <fullName evidence="7">D-lactate dehydrogenase (cytochrome)</fullName>
        <ecNumber evidence="7">1.1.2.4</ecNumber>
    </recommendedName>
</protein>
<dbReference type="GO" id="GO:1903457">
    <property type="term" value="P:lactate catabolic process"/>
    <property type="evidence" value="ECO:0007669"/>
    <property type="project" value="TreeGrafter"/>
</dbReference>
<dbReference type="InterPro" id="IPR016169">
    <property type="entry name" value="FAD-bd_PCMH_sub2"/>
</dbReference>
<dbReference type="Proteomes" id="UP000244792">
    <property type="component" value="Chromosome"/>
</dbReference>